<dbReference type="GO" id="GO:0003677">
    <property type="term" value="F:DNA binding"/>
    <property type="evidence" value="ECO:0007669"/>
    <property type="project" value="UniProtKB-KW"/>
</dbReference>
<gene>
    <name evidence="10" type="primary">OJ1288_A07.12</name>
</gene>
<evidence type="ECO:0000259" key="9">
    <source>
        <dbReference type="PROSITE" id="PS51294"/>
    </source>
</evidence>
<reference evidence="11" key="2">
    <citation type="journal article" date="2008" name="Nucleic Acids Res.">
        <title>The rice annotation project database (RAP-DB): 2008 update.</title>
        <authorList>
            <consortium name="The rice annotation project (RAP)"/>
        </authorList>
    </citation>
    <scope>GENOME REANNOTATION</scope>
    <source>
        <strain evidence="11">cv. Nipponbare</strain>
    </source>
</reference>
<feature type="domain" description="Myb-like" evidence="8">
    <location>
        <begin position="364"/>
        <end position="414"/>
    </location>
</feature>
<feature type="domain" description="HTH myb-type" evidence="9">
    <location>
        <begin position="364"/>
        <end position="418"/>
    </location>
</feature>
<keyword evidence="2" id="KW-0677">Repeat</keyword>
<dbReference type="EMBL" id="AC098833">
    <property type="protein sequence ID" value="AAU44000.1"/>
    <property type="molecule type" value="Genomic_DNA"/>
</dbReference>
<keyword evidence="6" id="KW-0539">Nucleus</keyword>
<evidence type="ECO:0000313" key="10">
    <source>
        <dbReference type="EMBL" id="AAU44000.1"/>
    </source>
</evidence>
<dbReference type="SMART" id="SM00717">
    <property type="entry name" value="SANT"/>
    <property type="match status" value="1"/>
</dbReference>
<proteinExistence type="predicted"/>
<dbReference type="Proteomes" id="UP000000763">
    <property type="component" value="Chromosome 5"/>
</dbReference>
<evidence type="ECO:0000256" key="5">
    <source>
        <dbReference type="ARBA" id="ARBA00023163"/>
    </source>
</evidence>
<dbReference type="GO" id="GO:0005634">
    <property type="term" value="C:nucleus"/>
    <property type="evidence" value="ECO:0007669"/>
    <property type="project" value="UniProtKB-SubCell"/>
</dbReference>
<feature type="compositionally biased region" description="Basic and acidic residues" evidence="7">
    <location>
        <begin position="36"/>
        <end position="45"/>
    </location>
</feature>
<comment type="subcellular location">
    <subcellularLocation>
        <location evidence="1">Nucleus</location>
    </subcellularLocation>
</comment>
<evidence type="ECO:0000256" key="4">
    <source>
        <dbReference type="ARBA" id="ARBA00023125"/>
    </source>
</evidence>
<evidence type="ECO:0000256" key="7">
    <source>
        <dbReference type="SAM" id="MobiDB-lite"/>
    </source>
</evidence>
<dbReference type="PANTHER" id="PTHR47997:SF79">
    <property type="entry name" value="MYB-RELATED PROTEIN"/>
    <property type="match status" value="1"/>
</dbReference>
<dbReference type="InterPro" id="IPR017930">
    <property type="entry name" value="Myb_dom"/>
</dbReference>
<reference evidence="11" key="1">
    <citation type="journal article" date="2005" name="Nature">
        <title>The map-based sequence of the rice genome.</title>
        <authorList>
            <consortium name="International rice genome sequencing project (IRGSP)"/>
            <person name="Matsumoto T."/>
            <person name="Wu J."/>
            <person name="Kanamori H."/>
            <person name="Katayose Y."/>
            <person name="Fujisawa M."/>
            <person name="Namiki N."/>
            <person name="Mizuno H."/>
            <person name="Yamamoto K."/>
            <person name="Antonio B.A."/>
            <person name="Baba T."/>
            <person name="Sakata K."/>
            <person name="Nagamura Y."/>
            <person name="Aoki H."/>
            <person name="Arikawa K."/>
            <person name="Arita K."/>
            <person name="Bito T."/>
            <person name="Chiden Y."/>
            <person name="Fujitsuka N."/>
            <person name="Fukunaka R."/>
            <person name="Hamada M."/>
            <person name="Harada C."/>
            <person name="Hayashi A."/>
            <person name="Hijishita S."/>
            <person name="Honda M."/>
            <person name="Hosokawa S."/>
            <person name="Ichikawa Y."/>
            <person name="Idonuma A."/>
            <person name="Iijima M."/>
            <person name="Ikeda M."/>
            <person name="Ikeno M."/>
            <person name="Ito K."/>
            <person name="Ito S."/>
            <person name="Ito T."/>
            <person name="Ito Y."/>
            <person name="Ito Y."/>
            <person name="Iwabuchi A."/>
            <person name="Kamiya K."/>
            <person name="Karasawa W."/>
            <person name="Kurita K."/>
            <person name="Katagiri S."/>
            <person name="Kikuta A."/>
            <person name="Kobayashi H."/>
            <person name="Kobayashi N."/>
            <person name="Machita K."/>
            <person name="Maehara T."/>
            <person name="Masukawa M."/>
            <person name="Mizubayashi T."/>
            <person name="Mukai Y."/>
            <person name="Nagasaki H."/>
            <person name="Nagata Y."/>
            <person name="Naito S."/>
            <person name="Nakashima M."/>
            <person name="Nakama Y."/>
            <person name="Nakamichi Y."/>
            <person name="Nakamura M."/>
            <person name="Meguro A."/>
            <person name="Negishi M."/>
            <person name="Ohta I."/>
            <person name="Ohta T."/>
            <person name="Okamoto M."/>
            <person name="Ono N."/>
            <person name="Saji S."/>
            <person name="Sakaguchi M."/>
            <person name="Sakai K."/>
            <person name="Shibata M."/>
            <person name="Shimokawa T."/>
            <person name="Song J."/>
            <person name="Takazaki Y."/>
            <person name="Terasawa K."/>
            <person name="Tsugane M."/>
            <person name="Tsuji K."/>
            <person name="Ueda S."/>
            <person name="Waki K."/>
            <person name="Yamagata H."/>
            <person name="Yamamoto M."/>
            <person name="Yamamoto S."/>
            <person name="Yamane H."/>
            <person name="Yoshiki S."/>
            <person name="Yoshihara R."/>
            <person name="Yukawa K."/>
            <person name="Zhong H."/>
            <person name="Yano M."/>
            <person name="Yuan Q."/>
            <person name="Ouyang S."/>
            <person name="Liu J."/>
            <person name="Jones K.M."/>
            <person name="Gansberger K."/>
            <person name="Moffat K."/>
            <person name="Hill J."/>
            <person name="Bera J."/>
            <person name="Fadrosh D."/>
            <person name="Jin S."/>
            <person name="Johri S."/>
            <person name="Kim M."/>
            <person name="Overton L."/>
            <person name="Reardon M."/>
            <person name="Tsitrin T."/>
            <person name="Vuong H."/>
            <person name="Weaver B."/>
            <person name="Ciecko A."/>
            <person name="Tallon L."/>
            <person name="Jackson J."/>
            <person name="Pai G."/>
            <person name="Aken S.V."/>
            <person name="Utterback T."/>
            <person name="Reidmuller S."/>
            <person name="Feldblyum T."/>
            <person name="Hsiao J."/>
            <person name="Zismann V."/>
            <person name="Iobst S."/>
            <person name="de Vazeille A.R."/>
            <person name="Buell C.R."/>
            <person name="Ying K."/>
            <person name="Li Y."/>
            <person name="Lu T."/>
            <person name="Huang Y."/>
            <person name="Zhao Q."/>
            <person name="Feng Q."/>
            <person name="Zhang L."/>
            <person name="Zhu J."/>
            <person name="Weng Q."/>
            <person name="Mu J."/>
            <person name="Lu Y."/>
            <person name="Fan D."/>
            <person name="Liu Y."/>
            <person name="Guan J."/>
            <person name="Zhang Y."/>
            <person name="Yu S."/>
            <person name="Liu X."/>
            <person name="Zhang Y."/>
            <person name="Hong G."/>
            <person name="Han B."/>
            <person name="Choisne N."/>
            <person name="Demange N."/>
            <person name="Orjeda G."/>
            <person name="Samain S."/>
            <person name="Cattolico L."/>
            <person name="Pelletier E."/>
            <person name="Couloux A."/>
            <person name="Segurens B."/>
            <person name="Wincker P."/>
            <person name="D'Hont A."/>
            <person name="Scarpelli C."/>
            <person name="Weissenbach J."/>
            <person name="Salanoubat M."/>
            <person name="Quetier F."/>
            <person name="Yu Y."/>
            <person name="Kim H.R."/>
            <person name="Rambo T."/>
            <person name="Currie J."/>
            <person name="Collura K."/>
            <person name="Luo M."/>
            <person name="Yang T."/>
            <person name="Ammiraju J.S.S."/>
            <person name="Engler F."/>
            <person name="Soderlund C."/>
            <person name="Wing R.A."/>
            <person name="Palmer L.E."/>
            <person name="de la Bastide M."/>
            <person name="Spiegel L."/>
            <person name="Nascimento L."/>
            <person name="Zutavern T."/>
            <person name="O'Shaughnessy A."/>
            <person name="Dike S."/>
            <person name="Dedhia N."/>
            <person name="Preston R."/>
            <person name="Balija V."/>
            <person name="McCombie W.R."/>
            <person name="Chow T."/>
            <person name="Chen H."/>
            <person name="Chung M."/>
            <person name="Chen C."/>
            <person name="Shaw J."/>
            <person name="Wu H."/>
            <person name="Hsiao K."/>
            <person name="Chao Y."/>
            <person name="Chu M."/>
            <person name="Cheng C."/>
            <person name="Hour A."/>
            <person name="Lee P."/>
            <person name="Lin S."/>
            <person name="Lin Y."/>
            <person name="Liou J."/>
            <person name="Liu S."/>
            <person name="Hsing Y."/>
            <person name="Raghuvanshi S."/>
            <person name="Mohanty A."/>
            <person name="Bharti A.K."/>
            <person name="Gaur A."/>
            <person name="Gupta V."/>
            <person name="Kumar D."/>
            <person name="Ravi V."/>
            <person name="Vij S."/>
            <person name="Kapur A."/>
            <person name="Khurana P."/>
            <person name="Khurana P."/>
            <person name="Khurana J.P."/>
            <person name="Tyagi A.K."/>
            <person name="Gaikwad K."/>
            <person name="Singh A."/>
            <person name="Dalal V."/>
            <person name="Srivastava S."/>
            <person name="Dixit A."/>
            <person name="Pal A.K."/>
            <person name="Ghazi I.A."/>
            <person name="Yadav M."/>
            <person name="Pandit A."/>
            <person name="Bhargava A."/>
            <person name="Sureshbabu K."/>
            <person name="Batra K."/>
            <person name="Sharma T.R."/>
            <person name="Mohapatra T."/>
            <person name="Singh N.K."/>
            <person name="Messing J."/>
            <person name="Nelson A.B."/>
            <person name="Fuks G."/>
            <person name="Kavchok S."/>
            <person name="Keizer G."/>
            <person name="Linton E."/>
            <person name="Llaca V."/>
            <person name="Song R."/>
            <person name="Tanyolac B."/>
            <person name="Young S."/>
            <person name="Ho-Il K."/>
            <person name="Hahn J.H."/>
            <person name="Sangsakoo G."/>
            <person name="Vanavichit A."/>
            <person name="de Mattos Luiz.A.T."/>
            <person name="Zimmer P.D."/>
            <person name="Malone G."/>
            <person name="Dellagostin O."/>
            <person name="de Oliveira A.C."/>
            <person name="Bevan M."/>
            <person name="Bancroft I."/>
            <person name="Minx P."/>
            <person name="Cordum H."/>
            <person name="Wilson R."/>
            <person name="Cheng Z."/>
            <person name="Jin W."/>
            <person name="Jiang J."/>
            <person name="Leong S.A."/>
            <person name="Iwama H."/>
            <person name="Gojobori T."/>
            <person name="Itoh T."/>
            <person name="Niimura Y."/>
            <person name="Fujii Y."/>
            <person name="Habara T."/>
            <person name="Sakai H."/>
            <person name="Sato Y."/>
            <person name="Wilson G."/>
            <person name="Kumar K."/>
            <person name="McCouch S."/>
            <person name="Juretic N."/>
            <person name="Hoen D."/>
            <person name="Wright S."/>
            <person name="Bruskiewich R."/>
            <person name="Bureau T."/>
            <person name="Miyao A."/>
            <person name="Hirochika H."/>
            <person name="Nishikawa T."/>
            <person name="Kadowaki K."/>
            <person name="Sugiura M."/>
            <person name="Burr B."/>
            <person name="Sasaki T."/>
        </authorList>
    </citation>
    <scope>NUCLEOTIDE SEQUENCE [LARGE SCALE GENOMIC DNA]</scope>
    <source>
        <strain evidence="11">cv. Nipponbare</strain>
    </source>
</reference>
<organism evidence="10 11">
    <name type="scientific">Oryza sativa subsp. japonica</name>
    <name type="common">Rice</name>
    <dbReference type="NCBI Taxonomy" id="39947"/>
    <lineage>
        <taxon>Eukaryota</taxon>
        <taxon>Viridiplantae</taxon>
        <taxon>Streptophyta</taxon>
        <taxon>Embryophyta</taxon>
        <taxon>Tracheophyta</taxon>
        <taxon>Spermatophyta</taxon>
        <taxon>Magnoliopsida</taxon>
        <taxon>Liliopsida</taxon>
        <taxon>Poales</taxon>
        <taxon>Poaceae</taxon>
        <taxon>BOP clade</taxon>
        <taxon>Oryzoideae</taxon>
        <taxon>Oryzeae</taxon>
        <taxon>Oryzinae</taxon>
        <taxon>Oryza</taxon>
        <taxon>Oryza sativa</taxon>
    </lineage>
</organism>
<protein>
    <submittedName>
        <fullName evidence="10">Uncharacterized protein</fullName>
    </submittedName>
</protein>
<feature type="compositionally biased region" description="Basic and acidic residues" evidence="7">
    <location>
        <begin position="20"/>
        <end position="29"/>
    </location>
</feature>
<evidence type="ECO:0000256" key="3">
    <source>
        <dbReference type="ARBA" id="ARBA00023015"/>
    </source>
</evidence>
<dbReference type="Pfam" id="PF00249">
    <property type="entry name" value="Myb_DNA-binding"/>
    <property type="match status" value="1"/>
</dbReference>
<dbReference type="PANTHER" id="PTHR47997">
    <property type="entry name" value="MYB DOMAIN PROTEIN 55"/>
    <property type="match status" value="1"/>
</dbReference>
<dbReference type="FunFam" id="1.10.10.60:FF:000268">
    <property type="entry name" value="Transcription factor MYB86"/>
    <property type="match status" value="1"/>
</dbReference>
<dbReference type="InterPro" id="IPR001005">
    <property type="entry name" value="SANT/Myb"/>
</dbReference>
<dbReference type="AlphaFoldDB" id="Q65XM7"/>
<dbReference type="CDD" id="cd00167">
    <property type="entry name" value="SANT"/>
    <property type="match status" value="1"/>
</dbReference>
<evidence type="ECO:0000313" key="11">
    <source>
        <dbReference type="Proteomes" id="UP000000763"/>
    </source>
</evidence>
<dbReference type="InterPro" id="IPR009057">
    <property type="entry name" value="Homeodomain-like_sf"/>
</dbReference>
<feature type="region of interest" description="Disordered" evidence="7">
    <location>
        <begin position="20"/>
        <end position="49"/>
    </location>
</feature>
<feature type="region of interest" description="Disordered" evidence="7">
    <location>
        <begin position="64"/>
        <end position="83"/>
    </location>
</feature>
<evidence type="ECO:0000256" key="1">
    <source>
        <dbReference type="ARBA" id="ARBA00004123"/>
    </source>
</evidence>
<accession>Q65XM7</accession>
<keyword evidence="4" id="KW-0238">DNA-binding</keyword>
<feature type="compositionally biased region" description="Basic and acidic residues" evidence="7">
    <location>
        <begin position="116"/>
        <end position="133"/>
    </location>
</feature>
<evidence type="ECO:0000259" key="8">
    <source>
        <dbReference type="PROSITE" id="PS50090"/>
    </source>
</evidence>
<dbReference type="SUPFAM" id="SSF46689">
    <property type="entry name" value="Homeodomain-like"/>
    <property type="match status" value="1"/>
</dbReference>
<evidence type="ECO:0000256" key="2">
    <source>
        <dbReference type="ARBA" id="ARBA00022737"/>
    </source>
</evidence>
<feature type="compositionally biased region" description="Basic residues" evidence="7">
    <location>
        <begin position="67"/>
        <end position="76"/>
    </location>
</feature>
<dbReference type="PROSITE" id="PS51294">
    <property type="entry name" value="HTH_MYB"/>
    <property type="match status" value="1"/>
</dbReference>
<dbReference type="InterPro" id="IPR051953">
    <property type="entry name" value="Plant_SW-associated_TFs"/>
</dbReference>
<evidence type="ECO:0000256" key="6">
    <source>
        <dbReference type="ARBA" id="ARBA00023242"/>
    </source>
</evidence>
<dbReference type="PROSITE" id="PS50090">
    <property type="entry name" value="MYB_LIKE"/>
    <property type="match status" value="1"/>
</dbReference>
<feature type="region of interest" description="Disordered" evidence="7">
    <location>
        <begin position="94"/>
        <end position="133"/>
    </location>
</feature>
<name>Q65XM7_ORYSJ</name>
<keyword evidence="3" id="KW-0805">Transcription regulation</keyword>
<keyword evidence="5" id="KW-0804">Transcription</keyword>
<dbReference type="Gene3D" id="1.10.10.60">
    <property type="entry name" value="Homeodomain-like"/>
    <property type="match status" value="2"/>
</dbReference>
<sequence length="612" mass="68316">MITYLNQSNQFSNQFAVNKQARERIDDRGNSGSPTKKKEQPKLEEASQDQVSWLARSRYIVHDDRRSRKRKARRGLRGQATEPAVRVRLRSLPPHHPATLDSAAWVGTHVPHTKTKRLDRSDDGDPRRWRHDASAVAARARRLHGWMDGRIVRMQRARGRDGDTPPNARARARYSYFLSTLSSRGRRQPCDSRLHDKNQTMLYILYYDRVILEGQNLVLCHISYRRTRTKRTTGPLKNQKGVEKTERRICGHAAVDDRCFPFSDPPKMIAIYSRTAAPALRHIHQTISEISDFNLINQLIKLIISLKISEWPSLSLCLSLTEVAGVLGKLPHIYPTTTGQRLIDIARLQRCGKSCRLRWINYLRPDLKRGSFSQQEEDLIVALHEILGNRWSQIASHLPGRTDNEIKNFWNSCLKKKLRQRGLDPATHKPIAAAAAAATSSESAVTQVDEDHKPHGAAAAAAAADGLAANAKQSVFDPFPVTDFGAGFDLGAANMAAALYGSHPDDGAGFVADYSSVLDVSENLGYGESSSNSSNWTCAEVSNVLDSEVLNWAASAGADAAAKAEPFADMEQQHSGYGGEYQVEDDATLEHKFSLPCHEQSLAQFDFNLEYF</sequence>